<dbReference type="CDD" id="cd02440">
    <property type="entry name" value="AdoMet_MTases"/>
    <property type="match status" value="1"/>
</dbReference>
<dbReference type="GeneID" id="63715599"/>
<dbReference type="GO" id="GO:0032259">
    <property type="term" value="P:methylation"/>
    <property type="evidence" value="ECO:0007669"/>
    <property type="project" value="UniProtKB-KW"/>
</dbReference>
<organism evidence="2 3">
    <name type="scientific">Drechmeria coniospora</name>
    <name type="common">Nematophagous fungus</name>
    <name type="synonym">Meria coniospora</name>
    <dbReference type="NCBI Taxonomy" id="98403"/>
    <lineage>
        <taxon>Eukaryota</taxon>
        <taxon>Fungi</taxon>
        <taxon>Dikarya</taxon>
        <taxon>Ascomycota</taxon>
        <taxon>Pezizomycotina</taxon>
        <taxon>Sordariomycetes</taxon>
        <taxon>Hypocreomycetidae</taxon>
        <taxon>Hypocreales</taxon>
        <taxon>Ophiocordycipitaceae</taxon>
        <taxon>Drechmeria</taxon>
    </lineage>
</organism>
<accession>A0A151GXP5</accession>
<reference evidence="2 3" key="1">
    <citation type="journal article" date="2016" name="Sci. Rep.">
        <title>Insights into Adaptations to a Near-Obligate Nematode Endoparasitic Lifestyle from the Finished Genome of Drechmeria coniospora.</title>
        <authorList>
            <person name="Zhang L."/>
            <person name="Zhou Z."/>
            <person name="Guo Q."/>
            <person name="Fokkens L."/>
            <person name="Miskei M."/>
            <person name="Pocsi I."/>
            <person name="Zhang W."/>
            <person name="Chen M."/>
            <person name="Wang L."/>
            <person name="Sun Y."/>
            <person name="Donzelli B.G."/>
            <person name="Gibson D.M."/>
            <person name="Nelson D.R."/>
            <person name="Luo J.G."/>
            <person name="Rep M."/>
            <person name="Liu H."/>
            <person name="Yang S."/>
            <person name="Wang J."/>
            <person name="Krasnoff S.B."/>
            <person name="Xu Y."/>
            <person name="Molnar I."/>
            <person name="Lin M."/>
        </authorList>
    </citation>
    <scope>NUCLEOTIDE SEQUENCE [LARGE SCALE GENOMIC DNA]</scope>
    <source>
        <strain evidence="2 3">ARSEF 6962</strain>
    </source>
</reference>
<proteinExistence type="inferred from homology"/>
<evidence type="ECO:0000313" key="3">
    <source>
        <dbReference type="Proteomes" id="UP000076580"/>
    </source>
</evidence>
<comment type="caution">
    <text evidence="2">The sequence shown here is derived from an EMBL/GenBank/DDBJ whole genome shotgun (WGS) entry which is preliminary data.</text>
</comment>
<dbReference type="Gene3D" id="3.40.50.150">
    <property type="entry name" value="Vaccinia Virus protein VP39"/>
    <property type="match status" value="1"/>
</dbReference>
<dbReference type="OrthoDB" id="2013972at2759"/>
<dbReference type="Pfam" id="PF13489">
    <property type="entry name" value="Methyltransf_23"/>
    <property type="match status" value="1"/>
</dbReference>
<dbReference type="InParanoid" id="A0A151GXP5"/>
<evidence type="ECO:0000256" key="1">
    <source>
        <dbReference type="ARBA" id="ARBA00038158"/>
    </source>
</evidence>
<dbReference type="AlphaFoldDB" id="A0A151GXP5"/>
<evidence type="ECO:0000313" key="2">
    <source>
        <dbReference type="EMBL" id="KYK61812.1"/>
    </source>
</evidence>
<dbReference type="SUPFAM" id="SSF53335">
    <property type="entry name" value="S-adenosyl-L-methionine-dependent methyltransferases"/>
    <property type="match status" value="1"/>
</dbReference>
<dbReference type="GO" id="GO:0008168">
    <property type="term" value="F:methyltransferase activity"/>
    <property type="evidence" value="ECO:0007669"/>
    <property type="project" value="UniProtKB-KW"/>
</dbReference>
<dbReference type="InterPro" id="IPR029063">
    <property type="entry name" value="SAM-dependent_MTases_sf"/>
</dbReference>
<sequence length="338" mass="38355">MDQPIHAAPPSVVDSVEGRVEIDPAEVDSAYEGDGTDVASTTTSLRSSIVQYEWKNGRRYHSYQSGTYSFPNDEREQDRLDMVHHAFTLAMNRRLFVAPLSDPNRLRILDVGTGTGIWPICMGDSFPGADITGNDLSPIQPTWVPNNVRFIVDDVELDWSHPEHYDFIHVRYMAASIRDWPRLFRQIFDSLKPGGWVEFHESDNAMYSEDGSLDPDNPLVEFLRCTAAACDRLGRPMDPAPNFTRWARDVGFVRIKEQRFKLPVGIWPKDPRLKEIGAFMSCNFFEGIDAFTNVLLRDVLGWTPAAVEMMNARVRAASRRKDVHPIFDLLAVTAQKPL</sequence>
<dbReference type="STRING" id="98403.A0A151GXP5"/>
<keyword evidence="2" id="KW-0489">Methyltransferase</keyword>
<protein>
    <submittedName>
        <fullName evidence="2">Methyltransferase domain-containing protein</fullName>
    </submittedName>
</protein>
<keyword evidence="3" id="KW-1185">Reference proteome</keyword>
<dbReference type="PANTHER" id="PTHR43591:SF24">
    <property type="entry name" value="2-METHOXY-6-POLYPRENYL-1,4-BENZOQUINOL METHYLASE, MITOCHONDRIAL"/>
    <property type="match status" value="1"/>
</dbReference>
<dbReference type="PANTHER" id="PTHR43591">
    <property type="entry name" value="METHYLTRANSFERASE"/>
    <property type="match status" value="1"/>
</dbReference>
<gene>
    <name evidence="2" type="ORF">DCS_02956</name>
</gene>
<dbReference type="RefSeq" id="XP_040661164.1">
    <property type="nucleotide sequence ID" value="XM_040800281.1"/>
</dbReference>
<comment type="similarity">
    <text evidence="1">Belongs to the methyltransferase superfamily. LaeA methyltransferase family.</text>
</comment>
<dbReference type="EMBL" id="LAYC01000001">
    <property type="protein sequence ID" value="KYK61812.1"/>
    <property type="molecule type" value="Genomic_DNA"/>
</dbReference>
<keyword evidence="2" id="KW-0808">Transferase</keyword>
<dbReference type="Proteomes" id="UP000076580">
    <property type="component" value="Chromosome 01"/>
</dbReference>
<name>A0A151GXP5_DRECN</name>